<dbReference type="Pfam" id="PF17919">
    <property type="entry name" value="RT_RNaseH_2"/>
    <property type="match status" value="1"/>
</dbReference>
<evidence type="ECO:0000259" key="1">
    <source>
        <dbReference type="Pfam" id="PF17919"/>
    </source>
</evidence>
<dbReference type="InterPro" id="IPR041577">
    <property type="entry name" value="RT_RNaseH_2"/>
</dbReference>
<name>A0A2I0AXU8_9ASPA</name>
<evidence type="ECO:0000313" key="3">
    <source>
        <dbReference type="Proteomes" id="UP000236161"/>
    </source>
</evidence>
<sequence>MVPPRTIEDIQKLNGKVTALSRFISKSGERCLLFFKILRGEHQTWNEECGKAFQSLKKYLLSPSLLSAPIQDKDLLLYLSATDNLVSAVLVREEAGRQHPIHYIGHVLHGAEVRYPPLEKLSFALISAARRLCHYFQAHPVKVMTDQPLRRILHSPEISGRLQKWVVELSEFDIDFLPRTATKSQTLADFIVELTTTEQPELPDKPQPWILHVTEPPASAFKELA</sequence>
<organism evidence="2 3">
    <name type="scientific">Apostasia shenzhenica</name>
    <dbReference type="NCBI Taxonomy" id="1088818"/>
    <lineage>
        <taxon>Eukaryota</taxon>
        <taxon>Viridiplantae</taxon>
        <taxon>Streptophyta</taxon>
        <taxon>Embryophyta</taxon>
        <taxon>Tracheophyta</taxon>
        <taxon>Spermatophyta</taxon>
        <taxon>Magnoliopsida</taxon>
        <taxon>Liliopsida</taxon>
        <taxon>Asparagales</taxon>
        <taxon>Orchidaceae</taxon>
        <taxon>Apostasioideae</taxon>
        <taxon>Apostasia</taxon>
    </lineage>
</organism>
<dbReference type="Gene3D" id="3.30.70.270">
    <property type="match status" value="1"/>
</dbReference>
<dbReference type="EMBL" id="KZ451939">
    <property type="protein sequence ID" value="PKA60372.1"/>
    <property type="molecule type" value="Genomic_DNA"/>
</dbReference>
<dbReference type="AlphaFoldDB" id="A0A2I0AXU8"/>
<accession>A0A2I0AXU8</accession>
<dbReference type="InterPro" id="IPR043128">
    <property type="entry name" value="Rev_trsase/Diguanyl_cyclase"/>
</dbReference>
<reference evidence="2 3" key="1">
    <citation type="journal article" date="2017" name="Nature">
        <title>The Apostasia genome and the evolution of orchids.</title>
        <authorList>
            <person name="Zhang G.Q."/>
            <person name="Liu K.W."/>
            <person name="Li Z."/>
            <person name="Lohaus R."/>
            <person name="Hsiao Y.Y."/>
            <person name="Niu S.C."/>
            <person name="Wang J.Y."/>
            <person name="Lin Y.C."/>
            <person name="Xu Q."/>
            <person name="Chen L.J."/>
            <person name="Yoshida K."/>
            <person name="Fujiwara S."/>
            <person name="Wang Z.W."/>
            <person name="Zhang Y.Q."/>
            <person name="Mitsuda N."/>
            <person name="Wang M."/>
            <person name="Liu G.H."/>
            <person name="Pecoraro L."/>
            <person name="Huang H.X."/>
            <person name="Xiao X.J."/>
            <person name="Lin M."/>
            <person name="Wu X.Y."/>
            <person name="Wu W.L."/>
            <person name="Chen Y.Y."/>
            <person name="Chang S.B."/>
            <person name="Sakamoto S."/>
            <person name="Ohme-Takagi M."/>
            <person name="Yagi M."/>
            <person name="Zeng S.J."/>
            <person name="Shen C.Y."/>
            <person name="Yeh C.M."/>
            <person name="Luo Y.B."/>
            <person name="Tsai W.C."/>
            <person name="Van de Peer Y."/>
            <person name="Liu Z.J."/>
        </authorList>
    </citation>
    <scope>NUCLEOTIDE SEQUENCE [LARGE SCALE GENOMIC DNA]</scope>
    <source>
        <strain evidence="3">cv. Shenzhen</strain>
        <tissue evidence="2">Stem</tissue>
    </source>
</reference>
<proteinExistence type="predicted"/>
<protein>
    <recommendedName>
        <fullName evidence="1">Reverse transcriptase/retrotransposon-derived protein RNase H-like domain-containing protein</fullName>
    </recommendedName>
</protein>
<dbReference type="PANTHER" id="PTHR48475">
    <property type="entry name" value="RIBONUCLEASE H"/>
    <property type="match status" value="1"/>
</dbReference>
<gene>
    <name evidence="2" type="ORF">AXF42_Ash008432</name>
</gene>
<feature type="domain" description="Reverse transcriptase/retrotransposon-derived protein RNase H-like" evidence="1">
    <location>
        <begin position="45"/>
        <end position="143"/>
    </location>
</feature>
<dbReference type="PANTHER" id="PTHR48475:SF2">
    <property type="entry name" value="RIBONUCLEASE H"/>
    <property type="match status" value="1"/>
</dbReference>
<keyword evidence="3" id="KW-1185">Reference proteome</keyword>
<dbReference type="InterPro" id="IPR043502">
    <property type="entry name" value="DNA/RNA_pol_sf"/>
</dbReference>
<dbReference type="OrthoDB" id="784093at2759"/>
<dbReference type="SUPFAM" id="SSF56672">
    <property type="entry name" value="DNA/RNA polymerases"/>
    <property type="match status" value="1"/>
</dbReference>
<evidence type="ECO:0000313" key="2">
    <source>
        <dbReference type="EMBL" id="PKA60372.1"/>
    </source>
</evidence>
<dbReference type="Proteomes" id="UP000236161">
    <property type="component" value="Unassembled WGS sequence"/>
</dbReference>